<sequence>MKPVYVKAKEDLNKMLNDLNVLLRTEEIMMFENCEKDFTENFEAHQAIFDLVFKLQDTINFIEYLELDVKEGKLVKNNSGKFEAIYKGRYKNEVIKYNDILEAFDMDNGFWNICKVEMNEEGNLYLKKIEVEEVGKYYLELNDDCQTFLLEEGLWVRKRVKKKRKI</sequence>
<dbReference type="AlphaFoldDB" id="A0A644WJQ5"/>
<gene>
    <name evidence="1" type="ORF">SDC9_48733</name>
</gene>
<name>A0A644WJQ5_9ZZZZ</name>
<protein>
    <recommendedName>
        <fullName evidence="2">DUF5348 domain-containing protein</fullName>
    </recommendedName>
</protein>
<organism evidence="1">
    <name type="scientific">bioreactor metagenome</name>
    <dbReference type="NCBI Taxonomy" id="1076179"/>
    <lineage>
        <taxon>unclassified sequences</taxon>
        <taxon>metagenomes</taxon>
        <taxon>ecological metagenomes</taxon>
    </lineage>
</organism>
<reference evidence="1" key="1">
    <citation type="submission" date="2019-08" db="EMBL/GenBank/DDBJ databases">
        <authorList>
            <person name="Kucharzyk K."/>
            <person name="Murdoch R.W."/>
            <person name="Higgins S."/>
            <person name="Loffler F."/>
        </authorList>
    </citation>
    <scope>NUCLEOTIDE SEQUENCE</scope>
</reference>
<evidence type="ECO:0008006" key="2">
    <source>
        <dbReference type="Google" id="ProtNLM"/>
    </source>
</evidence>
<accession>A0A644WJQ5</accession>
<dbReference type="EMBL" id="VSSQ01000872">
    <property type="protein sequence ID" value="MPM02484.1"/>
    <property type="molecule type" value="Genomic_DNA"/>
</dbReference>
<comment type="caution">
    <text evidence="1">The sequence shown here is derived from an EMBL/GenBank/DDBJ whole genome shotgun (WGS) entry which is preliminary data.</text>
</comment>
<proteinExistence type="predicted"/>
<evidence type="ECO:0000313" key="1">
    <source>
        <dbReference type="EMBL" id="MPM02484.1"/>
    </source>
</evidence>